<dbReference type="Proteomes" id="UP000274922">
    <property type="component" value="Unassembled WGS sequence"/>
</dbReference>
<organism evidence="2 3">
    <name type="scientific">Caulochytrium protostelioides</name>
    <dbReference type="NCBI Taxonomy" id="1555241"/>
    <lineage>
        <taxon>Eukaryota</taxon>
        <taxon>Fungi</taxon>
        <taxon>Fungi incertae sedis</taxon>
        <taxon>Chytridiomycota</taxon>
        <taxon>Chytridiomycota incertae sedis</taxon>
        <taxon>Chytridiomycetes</taxon>
        <taxon>Caulochytriales</taxon>
        <taxon>Caulochytriaceae</taxon>
        <taxon>Caulochytrium</taxon>
    </lineage>
</organism>
<sequence>MSFEALFPGCPRHVPSHRDQEWLYSIDELAVSPTQRISRWSRDQHLLNRPTLATAPRVQVLSVYEEAAMKGKACVFIDRISARLKLPETMAYQAKVLVHRFYARQPLQFHPFYEVAAGLVFVVLKLGEIPGARGVKNLLSAASSIAAKQHVPENSAEWVRWRSAVLFYESYGLAVIGFDTSVALPHHPLLVMLAWWYPRAAAAFADPPTARIEDVDVAERAAYLTLLRHAASYAAQALHTTLPLRCHAFEMAGAALWCAMITVDLGLRLGTCDVGTAPSDGGATANDPEVWRWPAPACAASAVWRGTRLRNFLESWDLDPAWLPVWAEEIMVSRHDAAYRRFLEHLFTPSNDESEHPPREIASAVSATE</sequence>
<reference evidence="3" key="1">
    <citation type="journal article" date="2018" name="Nat. Microbiol.">
        <title>Leveraging single-cell genomics to expand the fungal tree of life.</title>
        <authorList>
            <person name="Ahrendt S.R."/>
            <person name="Quandt C.A."/>
            <person name="Ciobanu D."/>
            <person name="Clum A."/>
            <person name="Salamov A."/>
            <person name="Andreopoulos B."/>
            <person name="Cheng J.F."/>
            <person name="Woyke T."/>
            <person name="Pelin A."/>
            <person name="Henrissat B."/>
            <person name="Reynolds N.K."/>
            <person name="Benny G.L."/>
            <person name="Smith M.E."/>
            <person name="James T.Y."/>
            <person name="Grigoriev I.V."/>
        </authorList>
    </citation>
    <scope>NUCLEOTIDE SEQUENCE [LARGE SCALE GENOMIC DNA]</scope>
    <source>
        <strain evidence="3">ATCC 52028</strain>
    </source>
</reference>
<dbReference type="GO" id="GO:0016538">
    <property type="term" value="F:cyclin-dependent protein serine/threonine kinase regulator activity"/>
    <property type="evidence" value="ECO:0007669"/>
    <property type="project" value="InterPro"/>
</dbReference>
<dbReference type="Gene3D" id="1.10.472.10">
    <property type="entry name" value="Cyclin-like"/>
    <property type="match status" value="1"/>
</dbReference>
<evidence type="ECO:0000256" key="1">
    <source>
        <dbReference type="SAM" id="MobiDB-lite"/>
    </source>
</evidence>
<dbReference type="InterPro" id="IPR036915">
    <property type="entry name" value="Cyclin-like_sf"/>
</dbReference>
<feature type="region of interest" description="Disordered" evidence="1">
    <location>
        <begin position="350"/>
        <end position="369"/>
    </location>
</feature>
<evidence type="ECO:0000313" key="2">
    <source>
        <dbReference type="EMBL" id="RKO98849.1"/>
    </source>
</evidence>
<proteinExistence type="predicted"/>
<dbReference type="OrthoDB" id="25002at2759"/>
<keyword evidence="3" id="KW-1185">Reference proteome</keyword>
<dbReference type="GO" id="GO:0006357">
    <property type="term" value="P:regulation of transcription by RNA polymerase II"/>
    <property type="evidence" value="ECO:0007669"/>
    <property type="project" value="InterPro"/>
</dbReference>
<dbReference type="AlphaFoldDB" id="A0A4P9WZ73"/>
<dbReference type="InterPro" id="IPR043198">
    <property type="entry name" value="Cyclin/Ssn8"/>
</dbReference>
<accession>A0A4P9WZ73</accession>
<dbReference type="PANTHER" id="PTHR10026">
    <property type="entry name" value="CYCLIN"/>
    <property type="match status" value="1"/>
</dbReference>
<dbReference type="EMBL" id="ML014354">
    <property type="protein sequence ID" value="RKO98849.1"/>
    <property type="molecule type" value="Genomic_DNA"/>
</dbReference>
<name>A0A4P9WZ73_9FUNG</name>
<evidence type="ECO:0008006" key="4">
    <source>
        <dbReference type="Google" id="ProtNLM"/>
    </source>
</evidence>
<dbReference type="STRING" id="1555241.A0A4P9WZ73"/>
<evidence type="ECO:0000313" key="3">
    <source>
        <dbReference type="Proteomes" id="UP000274922"/>
    </source>
</evidence>
<protein>
    <recommendedName>
        <fullName evidence="4">Cyclin N-terminal domain-containing protein</fullName>
    </recommendedName>
</protein>
<dbReference type="SUPFAM" id="SSF47954">
    <property type="entry name" value="Cyclin-like"/>
    <property type="match status" value="1"/>
</dbReference>
<gene>
    <name evidence="2" type="ORF">CXG81DRAFT_28362</name>
</gene>